<dbReference type="GeneID" id="115621710"/>
<evidence type="ECO:0000313" key="1">
    <source>
        <dbReference type="Proteomes" id="UP000504634"/>
    </source>
</evidence>
<gene>
    <name evidence="2" type="primary">LOC115621710</name>
</gene>
<accession>A0A6J2T5H0</accession>
<dbReference type="AlphaFoldDB" id="A0A6J2T5H0"/>
<dbReference type="Proteomes" id="UP000504634">
    <property type="component" value="Unplaced"/>
</dbReference>
<dbReference type="Gene3D" id="2.60.120.340">
    <property type="entry name" value="Nucleoplasmin core domain"/>
    <property type="match status" value="1"/>
</dbReference>
<sequence>MFWRGRIKSGQPFELRSGGTVKVVGALMRGGLRGRVKFSVDGEELDLLDVHYSKIEYPLALTIATGQRITFKVDGDASVWLYGHIDTESCDNYCLPHDNILYQRDKAKIYGELSSDEETTGILL</sequence>
<keyword evidence="1" id="KW-1185">Reference proteome</keyword>
<name>A0A6J2T5H0_DROLE</name>
<reference evidence="2" key="1">
    <citation type="submission" date="2025-08" db="UniProtKB">
        <authorList>
            <consortium name="RefSeq"/>
        </authorList>
    </citation>
    <scope>IDENTIFICATION</scope>
    <source>
        <strain evidence="2">11010-0011.00</strain>
        <tissue evidence="2">Whole body</tissue>
    </source>
</reference>
<organism evidence="1 2">
    <name type="scientific">Drosophila lebanonensis</name>
    <name type="common">Fruit fly</name>
    <name type="synonym">Scaptodrosophila lebanonensis</name>
    <dbReference type="NCBI Taxonomy" id="7225"/>
    <lineage>
        <taxon>Eukaryota</taxon>
        <taxon>Metazoa</taxon>
        <taxon>Ecdysozoa</taxon>
        <taxon>Arthropoda</taxon>
        <taxon>Hexapoda</taxon>
        <taxon>Insecta</taxon>
        <taxon>Pterygota</taxon>
        <taxon>Neoptera</taxon>
        <taxon>Endopterygota</taxon>
        <taxon>Diptera</taxon>
        <taxon>Brachycera</taxon>
        <taxon>Muscomorpha</taxon>
        <taxon>Ephydroidea</taxon>
        <taxon>Drosophilidae</taxon>
        <taxon>Scaptodrosophila</taxon>
    </lineage>
</organism>
<proteinExistence type="predicted"/>
<protein>
    <submittedName>
        <fullName evidence="2">Uncharacterized protein LOC115621710</fullName>
    </submittedName>
</protein>
<dbReference type="RefSeq" id="XP_030371279.1">
    <property type="nucleotide sequence ID" value="XM_030515419.1"/>
</dbReference>
<evidence type="ECO:0000313" key="2">
    <source>
        <dbReference type="RefSeq" id="XP_030371279.1"/>
    </source>
</evidence>